<dbReference type="GO" id="GO:0008270">
    <property type="term" value="F:zinc ion binding"/>
    <property type="evidence" value="ECO:0007669"/>
    <property type="project" value="UniProtKB-KW"/>
</dbReference>
<sequence length="170" mass="20014">MMVPECPHRVRATFKNMENETKMFEAQRGYSSISSYAISMASFLRWAWDFMTHLSFYQQRVQFQVGQKQHEIGVTQFHENLNSMEPVDCAVCLSKIEEDDEISVLRCDHLFHKACLDRCVEYRHTTCPLCRDFLAGPRMVCELGRELLLFSFCSNNNSSSDDDYGRWWIR</sequence>
<proteinExistence type="predicted"/>
<reference evidence="3 4" key="1">
    <citation type="journal article" date="2018" name="Mol. Plant">
        <title>The genome of Artemisia annua provides insight into the evolution of Asteraceae family and artemisinin biosynthesis.</title>
        <authorList>
            <person name="Shen Q."/>
            <person name="Zhang L."/>
            <person name="Liao Z."/>
            <person name="Wang S."/>
            <person name="Yan T."/>
            <person name="Shi P."/>
            <person name="Liu M."/>
            <person name="Fu X."/>
            <person name="Pan Q."/>
            <person name="Wang Y."/>
            <person name="Lv Z."/>
            <person name="Lu X."/>
            <person name="Zhang F."/>
            <person name="Jiang W."/>
            <person name="Ma Y."/>
            <person name="Chen M."/>
            <person name="Hao X."/>
            <person name="Li L."/>
            <person name="Tang Y."/>
            <person name="Lv G."/>
            <person name="Zhou Y."/>
            <person name="Sun X."/>
            <person name="Brodelius P.E."/>
            <person name="Rose J.K.C."/>
            <person name="Tang K."/>
        </authorList>
    </citation>
    <scope>NUCLEOTIDE SEQUENCE [LARGE SCALE GENOMIC DNA]</scope>
    <source>
        <strain evidence="4">cv. Huhao1</strain>
        <tissue evidence="3">Leaf</tissue>
    </source>
</reference>
<organism evidence="3 4">
    <name type="scientific">Artemisia annua</name>
    <name type="common">Sweet wormwood</name>
    <dbReference type="NCBI Taxonomy" id="35608"/>
    <lineage>
        <taxon>Eukaryota</taxon>
        <taxon>Viridiplantae</taxon>
        <taxon>Streptophyta</taxon>
        <taxon>Embryophyta</taxon>
        <taxon>Tracheophyta</taxon>
        <taxon>Spermatophyta</taxon>
        <taxon>Magnoliopsida</taxon>
        <taxon>eudicotyledons</taxon>
        <taxon>Gunneridae</taxon>
        <taxon>Pentapetalae</taxon>
        <taxon>asterids</taxon>
        <taxon>campanulids</taxon>
        <taxon>Asterales</taxon>
        <taxon>Asteraceae</taxon>
        <taxon>Asteroideae</taxon>
        <taxon>Anthemideae</taxon>
        <taxon>Artemisiinae</taxon>
        <taxon>Artemisia</taxon>
    </lineage>
</organism>
<name>A0A2U1LEW7_ARTAN</name>
<dbReference type="InterPro" id="IPR013083">
    <property type="entry name" value="Znf_RING/FYVE/PHD"/>
</dbReference>
<evidence type="ECO:0000313" key="3">
    <source>
        <dbReference type="EMBL" id="PWA47514.1"/>
    </source>
</evidence>
<protein>
    <submittedName>
        <fullName evidence="3">Zinc finger, RING/FYVE/PHD-type</fullName>
    </submittedName>
</protein>
<dbReference type="Pfam" id="PF13639">
    <property type="entry name" value="zf-RING_2"/>
    <property type="match status" value="1"/>
</dbReference>
<dbReference type="CDD" id="cd16448">
    <property type="entry name" value="RING-H2"/>
    <property type="match status" value="1"/>
</dbReference>
<dbReference type="OrthoDB" id="9984778at2759"/>
<keyword evidence="1" id="KW-0479">Metal-binding</keyword>
<dbReference type="Proteomes" id="UP000245207">
    <property type="component" value="Unassembled WGS sequence"/>
</dbReference>
<accession>A0A2U1LEW7</accession>
<dbReference type="SUPFAM" id="SSF57850">
    <property type="entry name" value="RING/U-box"/>
    <property type="match status" value="1"/>
</dbReference>
<keyword evidence="1" id="KW-0862">Zinc</keyword>
<keyword evidence="4" id="KW-1185">Reference proteome</keyword>
<evidence type="ECO:0000259" key="2">
    <source>
        <dbReference type="PROSITE" id="PS50089"/>
    </source>
</evidence>
<dbReference type="AlphaFoldDB" id="A0A2U1LEW7"/>
<dbReference type="SMART" id="SM00184">
    <property type="entry name" value="RING"/>
    <property type="match status" value="1"/>
</dbReference>
<dbReference type="PANTHER" id="PTHR47662">
    <property type="entry name" value="RING-TYPE DOMAIN-CONTAINING PROTEIN"/>
    <property type="match status" value="1"/>
</dbReference>
<dbReference type="EMBL" id="PKPP01009770">
    <property type="protein sequence ID" value="PWA47514.1"/>
    <property type="molecule type" value="Genomic_DNA"/>
</dbReference>
<feature type="domain" description="RING-type" evidence="2">
    <location>
        <begin position="89"/>
        <end position="131"/>
    </location>
</feature>
<evidence type="ECO:0000313" key="4">
    <source>
        <dbReference type="Proteomes" id="UP000245207"/>
    </source>
</evidence>
<dbReference type="Gene3D" id="3.30.40.10">
    <property type="entry name" value="Zinc/RING finger domain, C3HC4 (zinc finger)"/>
    <property type="match status" value="1"/>
</dbReference>
<dbReference type="PROSITE" id="PS50089">
    <property type="entry name" value="ZF_RING_2"/>
    <property type="match status" value="1"/>
</dbReference>
<dbReference type="InterPro" id="IPR001841">
    <property type="entry name" value="Znf_RING"/>
</dbReference>
<comment type="caution">
    <text evidence="3">The sequence shown here is derived from an EMBL/GenBank/DDBJ whole genome shotgun (WGS) entry which is preliminary data.</text>
</comment>
<evidence type="ECO:0000256" key="1">
    <source>
        <dbReference type="PROSITE-ProRule" id="PRU00175"/>
    </source>
</evidence>
<dbReference type="PANTHER" id="PTHR47662:SF1">
    <property type="entry name" value="RING-TYPE DOMAIN-CONTAINING PROTEIN"/>
    <property type="match status" value="1"/>
</dbReference>
<keyword evidence="1" id="KW-0863">Zinc-finger</keyword>
<gene>
    <name evidence="3" type="ORF">CTI12_AA456770</name>
</gene>